<evidence type="ECO:0000256" key="2">
    <source>
        <dbReference type="ARBA" id="ARBA00022690"/>
    </source>
</evidence>
<feature type="signal peptide" evidence="5">
    <location>
        <begin position="1"/>
        <end position="19"/>
    </location>
</feature>
<dbReference type="Proteomes" id="UP000504634">
    <property type="component" value="Unplaced"/>
</dbReference>
<dbReference type="SUPFAM" id="SSF56574">
    <property type="entry name" value="Serpins"/>
    <property type="match status" value="1"/>
</dbReference>
<dbReference type="Pfam" id="PF00079">
    <property type="entry name" value="Serpin"/>
    <property type="match status" value="1"/>
</dbReference>
<dbReference type="InterPro" id="IPR023795">
    <property type="entry name" value="Serpin_CS"/>
</dbReference>
<evidence type="ECO:0000256" key="5">
    <source>
        <dbReference type="SAM" id="SignalP"/>
    </source>
</evidence>
<feature type="domain" description="Serpin" evidence="6">
    <location>
        <begin position="24"/>
        <end position="385"/>
    </location>
</feature>
<dbReference type="InterPro" id="IPR042178">
    <property type="entry name" value="Serpin_sf_1"/>
</dbReference>
<dbReference type="InterPro" id="IPR023796">
    <property type="entry name" value="Serpin_dom"/>
</dbReference>
<dbReference type="InterPro" id="IPR036186">
    <property type="entry name" value="Serpin_sf"/>
</dbReference>
<dbReference type="Gene3D" id="2.30.39.10">
    <property type="entry name" value="Alpha-1-antitrypsin, domain 1"/>
    <property type="match status" value="1"/>
</dbReference>
<dbReference type="SMART" id="SM00093">
    <property type="entry name" value="SERPIN"/>
    <property type="match status" value="1"/>
</dbReference>
<dbReference type="PANTHER" id="PTHR11461:SF211">
    <property type="entry name" value="GH10112P-RELATED"/>
    <property type="match status" value="1"/>
</dbReference>
<name>A0A6J2THW3_DROLE</name>
<evidence type="ECO:0000313" key="8">
    <source>
        <dbReference type="RefSeq" id="XP_030375604.1"/>
    </source>
</evidence>
<dbReference type="GeneID" id="115624897"/>
<evidence type="ECO:0000259" key="6">
    <source>
        <dbReference type="SMART" id="SM00093"/>
    </source>
</evidence>
<sequence length="398" mass="44397">MTACKNILILSLCAFAVQGNLFASRLYREIAGTVDSDRNIVISPAALRNALAAIFGATQGHTAAILKDALQLEGSTLAEALAALHIPKVSKAQSALMMRFANRLFLPGELDVLGSYEELIFRPLNMDVRIIDYSDSAIAETTINTFLEQNTENKICKIMMPKSGEKANKLMLVSAAYFKAQSTHLYGKSFQMPFFYDTTKQIQVMGFKQKEIFRFGYLQNLRVSGVELPFKDTNLTMLILLPNDYTANLTQIENELVNYDLRNISHKFNMQTVFVTLPIFKVDFDIQLQGVFENMGLGSLFDGSASFAGMTTGKGRSLQLSDVLHKGYIEFNENGVEVAAGDLATQKHRSFQSFNPAIYFTANHPFIFAIKDATRVYFMGRIVRPTVIDSVELQSMKS</sequence>
<gene>
    <name evidence="8" type="primary">LOC115624897</name>
</gene>
<comment type="similarity">
    <text evidence="1 4">Belongs to the serpin family.</text>
</comment>
<evidence type="ECO:0000256" key="4">
    <source>
        <dbReference type="RuleBase" id="RU000411"/>
    </source>
</evidence>
<accession>A0A6J2THW3</accession>
<evidence type="ECO:0000256" key="3">
    <source>
        <dbReference type="ARBA" id="ARBA00022900"/>
    </source>
</evidence>
<dbReference type="Gene3D" id="3.30.497.10">
    <property type="entry name" value="Antithrombin, subunit I, domain 2"/>
    <property type="match status" value="1"/>
</dbReference>
<evidence type="ECO:0000313" key="7">
    <source>
        <dbReference type="Proteomes" id="UP000504634"/>
    </source>
</evidence>
<keyword evidence="5" id="KW-0732">Signal</keyword>
<dbReference type="AlphaFoldDB" id="A0A6J2THW3"/>
<keyword evidence="2 8" id="KW-0646">Protease inhibitor</keyword>
<organism evidence="7 8">
    <name type="scientific">Drosophila lebanonensis</name>
    <name type="common">Fruit fly</name>
    <name type="synonym">Scaptodrosophila lebanonensis</name>
    <dbReference type="NCBI Taxonomy" id="7225"/>
    <lineage>
        <taxon>Eukaryota</taxon>
        <taxon>Metazoa</taxon>
        <taxon>Ecdysozoa</taxon>
        <taxon>Arthropoda</taxon>
        <taxon>Hexapoda</taxon>
        <taxon>Insecta</taxon>
        <taxon>Pterygota</taxon>
        <taxon>Neoptera</taxon>
        <taxon>Endopterygota</taxon>
        <taxon>Diptera</taxon>
        <taxon>Brachycera</taxon>
        <taxon>Muscomorpha</taxon>
        <taxon>Ephydroidea</taxon>
        <taxon>Drosophilidae</taxon>
        <taxon>Scaptodrosophila</taxon>
    </lineage>
</organism>
<evidence type="ECO:0000256" key="1">
    <source>
        <dbReference type="ARBA" id="ARBA00009500"/>
    </source>
</evidence>
<dbReference type="PANTHER" id="PTHR11461">
    <property type="entry name" value="SERINE PROTEASE INHIBITOR, SERPIN"/>
    <property type="match status" value="1"/>
</dbReference>
<dbReference type="OrthoDB" id="671595at2759"/>
<dbReference type="InterPro" id="IPR000215">
    <property type="entry name" value="Serpin_fam"/>
</dbReference>
<dbReference type="GO" id="GO:0005615">
    <property type="term" value="C:extracellular space"/>
    <property type="evidence" value="ECO:0007669"/>
    <property type="project" value="InterPro"/>
</dbReference>
<dbReference type="PROSITE" id="PS00284">
    <property type="entry name" value="SERPIN"/>
    <property type="match status" value="1"/>
</dbReference>
<proteinExistence type="inferred from homology"/>
<dbReference type="InterPro" id="IPR042185">
    <property type="entry name" value="Serpin_sf_2"/>
</dbReference>
<reference evidence="8" key="1">
    <citation type="submission" date="2025-08" db="UniProtKB">
        <authorList>
            <consortium name="RefSeq"/>
        </authorList>
    </citation>
    <scope>IDENTIFICATION</scope>
    <source>
        <strain evidence="8">11010-0011.00</strain>
        <tissue evidence="8">Whole body</tissue>
    </source>
</reference>
<keyword evidence="3 8" id="KW-0722">Serine protease inhibitor</keyword>
<keyword evidence="7" id="KW-1185">Reference proteome</keyword>
<dbReference type="GO" id="GO:0004867">
    <property type="term" value="F:serine-type endopeptidase inhibitor activity"/>
    <property type="evidence" value="ECO:0007669"/>
    <property type="project" value="UniProtKB-KW"/>
</dbReference>
<feature type="chain" id="PRO_5026952223" evidence="5">
    <location>
        <begin position="20"/>
        <end position="398"/>
    </location>
</feature>
<dbReference type="RefSeq" id="XP_030375604.1">
    <property type="nucleotide sequence ID" value="XM_030519744.1"/>
</dbReference>
<protein>
    <submittedName>
        <fullName evidence="8">Serine protease inhibitor 42Dd-like</fullName>
    </submittedName>
</protein>